<dbReference type="KEGG" id="lut:Lupro_09120"/>
<sequence>MFHIFTSKSLIQIGLKVWIQQIIYKQSSILTTTQYLIIVNKNLYYEKIILIFSILIVSFTCKAQDNTINYNELTINDINFLGNNVSLVIQHLGQPNTIEEYYFEMQDVMSQKYKYNDIIFTVINNRTYSFEIIGSNYTFTSNNINVGDNINKLQPIYPLSFTSKSSDALSLDFVDMDRFIIISFNSINNIIDKIETYSY</sequence>
<dbReference type="Proteomes" id="UP000059672">
    <property type="component" value="Chromosome"/>
</dbReference>
<reference evidence="2" key="1">
    <citation type="submission" date="2015-12" db="EMBL/GenBank/DDBJ databases">
        <title>Complete genome sequence of Lutibacter profundus strain LP1.</title>
        <authorList>
            <person name="Wissuwa J."/>
            <person name="Le Moine Bauer S."/>
            <person name="Stokke R."/>
            <person name="Dahle H."/>
            <person name="Steen I.H."/>
        </authorList>
    </citation>
    <scope>NUCLEOTIDE SEQUENCE [LARGE SCALE GENOMIC DNA]</scope>
    <source>
        <strain evidence="2">LP1</strain>
    </source>
</reference>
<evidence type="ECO:0000313" key="1">
    <source>
        <dbReference type="EMBL" id="AMC11412.1"/>
    </source>
</evidence>
<protein>
    <submittedName>
        <fullName evidence="1">Uncharacterized protein</fullName>
    </submittedName>
</protein>
<keyword evidence="2" id="KW-1185">Reference proteome</keyword>
<name>A0A120IEE5_9FLAO</name>
<evidence type="ECO:0000313" key="2">
    <source>
        <dbReference type="Proteomes" id="UP000059672"/>
    </source>
</evidence>
<accession>A0A120IEE5</accession>
<reference evidence="1 2" key="2">
    <citation type="journal article" date="2016" name="Int. J. Syst. Evol. Microbiol.">
        <title>Lutibacter profundi sp. nov., isolated from a deep-sea hydrothermal system on the Arctic Mid-Ocean Ridge and emended description of the genus Lutibacter.</title>
        <authorList>
            <person name="Le Moine Bauer S."/>
            <person name="Roalkvam I."/>
            <person name="Steen I.H."/>
            <person name="Dahle H."/>
        </authorList>
    </citation>
    <scope>NUCLEOTIDE SEQUENCE [LARGE SCALE GENOMIC DNA]</scope>
    <source>
        <strain evidence="1 2">LP1</strain>
    </source>
</reference>
<dbReference type="AlphaFoldDB" id="A0A120IEE5"/>
<organism evidence="1 2">
    <name type="scientific">Lutibacter profundi</name>
    <dbReference type="NCBI Taxonomy" id="1622118"/>
    <lineage>
        <taxon>Bacteria</taxon>
        <taxon>Pseudomonadati</taxon>
        <taxon>Bacteroidota</taxon>
        <taxon>Flavobacteriia</taxon>
        <taxon>Flavobacteriales</taxon>
        <taxon>Flavobacteriaceae</taxon>
        <taxon>Lutibacter</taxon>
    </lineage>
</organism>
<proteinExistence type="predicted"/>
<dbReference type="STRING" id="1622118.Lupro_09120"/>
<gene>
    <name evidence="1" type="ORF">Lupro_09120</name>
</gene>
<dbReference type="EMBL" id="CP013355">
    <property type="protein sequence ID" value="AMC11412.1"/>
    <property type="molecule type" value="Genomic_DNA"/>
</dbReference>